<dbReference type="Proteomes" id="UP001139031">
    <property type="component" value="Unassembled WGS sequence"/>
</dbReference>
<dbReference type="PROSITE" id="PS51257">
    <property type="entry name" value="PROKAR_LIPOPROTEIN"/>
    <property type="match status" value="1"/>
</dbReference>
<dbReference type="EMBL" id="JAIRAU010000047">
    <property type="protein sequence ID" value="MBZ5714472.1"/>
    <property type="molecule type" value="Genomic_DNA"/>
</dbReference>
<sequence>MRARALVGAALLAACSSVTPPGLVLDVGRTCEDIALAIADPDVLPGWKIHAAALARSDEDPAWYLASDNPDELALRRVPEDMPGVDLSALGGPHEFTLTRGPIEGQVWLTLDREDEARLWRVDEAGETMLAGPQLTGFPADTSTGWIRRLVFLGQSPHLIALPRTTRVGEVPVHMAAVSPELALGERWTLTAEVSCAPLSELNCPLLWEDLRTLTVLDVAEPGSVAGAALLVSIASLGEQPDPQMPPMFQTHIISLTVQRDPSAERPLLTRRDHVAWSTDGPVLPSPAQIAADPLGIYVLAGLVPAPDSSGANATTADYLFRADVLGAGTSGDSGVIALLGKDLRSHLLQLGSRVAIGQRTGDWWHVAPIEGVTIEEGIVGSLEVGDRVTLLRAGRGQVVVVGDAKPSRRVRIACADPDDGSETGGL</sequence>
<accession>A0ABS7U1S3</accession>
<reference evidence="1" key="1">
    <citation type="submission" date="2021-08" db="EMBL/GenBank/DDBJ databases">
        <authorList>
            <person name="Stevens D.C."/>
        </authorList>
    </citation>
    <scope>NUCLEOTIDE SEQUENCE</scope>
    <source>
        <strain evidence="1">DSM 53165</strain>
    </source>
</reference>
<evidence type="ECO:0000313" key="2">
    <source>
        <dbReference type="Proteomes" id="UP001139031"/>
    </source>
</evidence>
<evidence type="ECO:0000313" key="1">
    <source>
        <dbReference type="EMBL" id="MBZ5714472.1"/>
    </source>
</evidence>
<protein>
    <recommendedName>
        <fullName evidence="3">Lipoprotein</fullName>
    </recommendedName>
</protein>
<name>A0ABS7U1S3_9BACT</name>
<comment type="caution">
    <text evidence="1">The sequence shown here is derived from an EMBL/GenBank/DDBJ whole genome shotgun (WGS) entry which is preliminary data.</text>
</comment>
<dbReference type="RefSeq" id="WP_224196194.1">
    <property type="nucleotide sequence ID" value="NZ_JAIRAU010000047.1"/>
</dbReference>
<gene>
    <name evidence="1" type="ORF">K7C98_35010</name>
</gene>
<organism evidence="1 2">
    <name type="scientific">Nannocystis pusilla</name>
    <dbReference type="NCBI Taxonomy" id="889268"/>
    <lineage>
        <taxon>Bacteria</taxon>
        <taxon>Pseudomonadati</taxon>
        <taxon>Myxococcota</taxon>
        <taxon>Polyangia</taxon>
        <taxon>Nannocystales</taxon>
        <taxon>Nannocystaceae</taxon>
        <taxon>Nannocystis</taxon>
    </lineage>
</organism>
<evidence type="ECO:0008006" key="3">
    <source>
        <dbReference type="Google" id="ProtNLM"/>
    </source>
</evidence>
<proteinExistence type="predicted"/>
<keyword evidence="2" id="KW-1185">Reference proteome</keyword>